<keyword evidence="3" id="KW-1185">Reference proteome</keyword>
<accession>A0ABR1FNT6</accession>
<gene>
    <name evidence="2" type="ORF">SO694_0020906</name>
</gene>
<reference evidence="2 3" key="1">
    <citation type="submission" date="2024-03" db="EMBL/GenBank/DDBJ databases">
        <title>Aureococcus anophagefferens CCMP1851 and Kratosvirus quantuckense: Draft genome of a second virus-susceptible host strain in the model system.</title>
        <authorList>
            <person name="Chase E."/>
            <person name="Truchon A.R."/>
            <person name="Schepens W."/>
            <person name="Wilhelm S.W."/>
        </authorList>
    </citation>
    <scope>NUCLEOTIDE SEQUENCE [LARGE SCALE GENOMIC DNA]</scope>
    <source>
        <strain evidence="2 3">CCMP1851</strain>
    </source>
</reference>
<proteinExistence type="predicted"/>
<comment type="caution">
    <text evidence="2">The sequence shown here is derived from an EMBL/GenBank/DDBJ whole genome shotgun (WGS) entry which is preliminary data.</text>
</comment>
<feature type="compositionally biased region" description="Gly residues" evidence="1">
    <location>
        <begin position="33"/>
        <end position="43"/>
    </location>
</feature>
<evidence type="ECO:0000313" key="2">
    <source>
        <dbReference type="EMBL" id="KAK7234450.1"/>
    </source>
</evidence>
<evidence type="ECO:0000313" key="3">
    <source>
        <dbReference type="Proteomes" id="UP001363151"/>
    </source>
</evidence>
<sequence>MMASSVLNQCACSCTDAFRGPESADAFSDDEGPGGYGGGGQLSPGGKHFFDGHEHLAVVESASRVAIHAFFREHKPSKPSAEIDAMIERYERKRVSPRVLLHLVEGAFTRGRIKKRQSVIYQRRSVLAQRLRLEQGPSTPTKFHGLAATPGIFADGAPPPPPQHTPTLPAPPPPSPASETSSPARAGVRVGGTTVNLSPTATERRSPKAPPPEAVALPAGSPKTKKSKRAKAKKKRPPRPPPGRAFVPGPGEDWPRGDEEIVVVDGDATWA</sequence>
<dbReference type="Proteomes" id="UP001363151">
    <property type="component" value="Unassembled WGS sequence"/>
</dbReference>
<organism evidence="2 3">
    <name type="scientific">Aureococcus anophagefferens</name>
    <name type="common">Harmful bloom alga</name>
    <dbReference type="NCBI Taxonomy" id="44056"/>
    <lineage>
        <taxon>Eukaryota</taxon>
        <taxon>Sar</taxon>
        <taxon>Stramenopiles</taxon>
        <taxon>Ochrophyta</taxon>
        <taxon>Pelagophyceae</taxon>
        <taxon>Pelagomonadales</taxon>
        <taxon>Pelagomonadaceae</taxon>
        <taxon>Aureococcus</taxon>
    </lineage>
</organism>
<evidence type="ECO:0008006" key="4">
    <source>
        <dbReference type="Google" id="ProtNLM"/>
    </source>
</evidence>
<feature type="compositionally biased region" description="Basic residues" evidence="1">
    <location>
        <begin position="223"/>
        <end position="238"/>
    </location>
</feature>
<name>A0ABR1FNT6_AURAN</name>
<feature type="region of interest" description="Disordered" evidence="1">
    <location>
        <begin position="23"/>
        <end position="44"/>
    </location>
</feature>
<protein>
    <recommendedName>
        <fullName evidence="4">H15 domain-containing protein</fullName>
    </recommendedName>
</protein>
<evidence type="ECO:0000256" key="1">
    <source>
        <dbReference type="SAM" id="MobiDB-lite"/>
    </source>
</evidence>
<dbReference type="EMBL" id="JBBJCI010000324">
    <property type="protein sequence ID" value="KAK7234450.1"/>
    <property type="molecule type" value="Genomic_DNA"/>
</dbReference>
<feature type="compositionally biased region" description="Pro residues" evidence="1">
    <location>
        <begin position="157"/>
        <end position="176"/>
    </location>
</feature>
<feature type="region of interest" description="Disordered" evidence="1">
    <location>
        <begin position="132"/>
        <end position="259"/>
    </location>
</feature>